<sequence length="497" mass="53490">MENGDPLPSWLSFNADTRTFNGTPLNKDVSNLNIKVTARDIFGVEVSDDFQLTVNNVNDAPILIQALADQKATAETTFNFTIPENTFTDVDAGDTLTYTATLENDDSLPSWLSFNANDLTFSGTPTKDNVGDLNIKVTATDAAGAKVDDVFALKVAQKSNSTTQPISVLTKITGDIFTIKNQVNGEKTKLLVKIKSNTSQEVNELGVFVVDDAQGTIDGIAPGAAGYNQAALQRAKVILSSISKLPNGFNPTDLSSLLEFSSETNLRFYLVRNSTTHAVLSGQTSFSEVLFSSDTNINVEDRGFSLKFQNLAVKIETTDLQLPLGTGLQGQHQGELIDLRDETQSVKAEFIVNREAKFNNFVGFYQVTDENGGIDTNNDGIADVLTGQAGYTQAAISNRVAGIDLTVNNQGTATFTGTFQPGAIFVPFIIVNAGPDAILDSDPKNDPTVYFPFLGANTDKADHIRLLGNNAFGFEDLANGGDKDYNDFIVRVNLSVA</sequence>
<evidence type="ECO:0000259" key="1">
    <source>
        <dbReference type="SMART" id="SM00736"/>
    </source>
</evidence>
<reference evidence="2 3" key="1">
    <citation type="journal article" date="2021" name="Int. J. Syst. Evol. Microbiol.">
        <title>Amazonocrinis nigriterrae gen. nov., sp. nov., Atlanticothrix silvestris gen. nov., sp. nov. and Dendronalium phyllosphericum gen. nov., sp. nov., nostocacean cyanobacteria from Brazilian environments.</title>
        <authorList>
            <person name="Alvarenga D.O."/>
            <person name="Andreote A.P.D."/>
            <person name="Branco L.H.Z."/>
            <person name="Delbaje E."/>
            <person name="Cruz R.B."/>
            <person name="Varani A.M."/>
            <person name="Fiore M.F."/>
        </authorList>
    </citation>
    <scope>NUCLEOTIDE SEQUENCE [LARGE SCALE GENOMIC DNA]</scope>
    <source>
        <strain evidence="2 3">CENA369</strain>
    </source>
</reference>
<feature type="domain" description="Dystroglycan-type cadherin-like" evidence="1">
    <location>
        <begin position="2"/>
        <end position="61"/>
    </location>
</feature>
<dbReference type="Pfam" id="PF13448">
    <property type="entry name" value="DUF4114"/>
    <property type="match status" value="1"/>
</dbReference>
<feature type="domain" description="Dystroglycan-type cadherin-like" evidence="1">
    <location>
        <begin position="62"/>
        <end position="162"/>
    </location>
</feature>
<dbReference type="Pfam" id="PF05345">
    <property type="entry name" value="He_PIG"/>
    <property type="match status" value="2"/>
</dbReference>
<dbReference type="SMART" id="SM00736">
    <property type="entry name" value="CADG"/>
    <property type="match status" value="2"/>
</dbReference>
<comment type="caution">
    <text evidence="2">The sequence shown here is derived from an EMBL/GenBank/DDBJ whole genome shotgun (WGS) entry which is preliminary data.</text>
</comment>
<dbReference type="InterPro" id="IPR025193">
    <property type="entry name" value="DUF4114"/>
</dbReference>
<dbReference type="Proteomes" id="UP000662314">
    <property type="component" value="Unassembled WGS sequence"/>
</dbReference>
<dbReference type="GO" id="GO:0043236">
    <property type="term" value="F:laminin binding"/>
    <property type="evidence" value="ECO:0007669"/>
    <property type="project" value="TreeGrafter"/>
</dbReference>
<proteinExistence type="predicted"/>
<protein>
    <submittedName>
        <fullName evidence="2">Putative Ig domain-containing protein</fullName>
    </submittedName>
</protein>
<evidence type="ECO:0000313" key="3">
    <source>
        <dbReference type="Proteomes" id="UP000662314"/>
    </source>
</evidence>
<organism evidence="2 3">
    <name type="scientific">Dendronalium phyllosphericum CENA369</name>
    <dbReference type="NCBI Taxonomy" id="1725256"/>
    <lineage>
        <taxon>Bacteria</taxon>
        <taxon>Bacillati</taxon>
        <taxon>Cyanobacteriota</taxon>
        <taxon>Cyanophyceae</taxon>
        <taxon>Nostocales</taxon>
        <taxon>Nostocaceae</taxon>
        <taxon>Dendronalium</taxon>
        <taxon>Dendronalium phyllosphericum</taxon>
    </lineage>
</organism>
<dbReference type="AlphaFoldDB" id="A0A8J7I537"/>
<name>A0A8J7I537_9NOST</name>
<dbReference type="Gene3D" id="2.60.40.10">
    <property type="entry name" value="Immunoglobulins"/>
    <property type="match status" value="2"/>
</dbReference>
<dbReference type="InterPro" id="IPR006644">
    <property type="entry name" value="Cadg"/>
</dbReference>
<keyword evidence="3" id="KW-1185">Reference proteome</keyword>
<dbReference type="SUPFAM" id="SSF49313">
    <property type="entry name" value="Cadherin-like"/>
    <property type="match status" value="2"/>
</dbReference>
<dbReference type="InterPro" id="IPR013783">
    <property type="entry name" value="Ig-like_fold"/>
</dbReference>
<evidence type="ECO:0000313" key="2">
    <source>
        <dbReference type="EMBL" id="MBH8576029.1"/>
    </source>
</evidence>
<gene>
    <name evidence="2" type="ORF">I8752_24135</name>
</gene>
<dbReference type="InterPro" id="IPR015919">
    <property type="entry name" value="Cadherin-like_sf"/>
</dbReference>
<dbReference type="EMBL" id="JAECZA010000217">
    <property type="protein sequence ID" value="MBH8576029.1"/>
    <property type="molecule type" value="Genomic_DNA"/>
</dbReference>
<dbReference type="GO" id="GO:0005509">
    <property type="term" value="F:calcium ion binding"/>
    <property type="evidence" value="ECO:0007669"/>
    <property type="project" value="InterPro"/>
</dbReference>
<dbReference type="PANTHER" id="PTHR21559:SF21">
    <property type="entry name" value="DYSTROGLYCAN 1"/>
    <property type="match status" value="1"/>
</dbReference>
<dbReference type="PANTHER" id="PTHR21559">
    <property type="entry name" value="DYSTROGLYCAN-RELATED"/>
    <property type="match status" value="1"/>
</dbReference>
<accession>A0A8J7I537</accession>
<dbReference type="GO" id="GO:0016011">
    <property type="term" value="C:dystroglycan complex"/>
    <property type="evidence" value="ECO:0007669"/>
    <property type="project" value="TreeGrafter"/>
</dbReference>